<dbReference type="EMBL" id="CP123872">
    <property type="protein sequence ID" value="WND03829.1"/>
    <property type="molecule type" value="Genomic_DNA"/>
</dbReference>
<dbReference type="KEGG" id="tmk:QGN29_05505"/>
<evidence type="ECO:0000313" key="1">
    <source>
        <dbReference type="EMBL" id="WND03829.1"/>
    </source>
</evidence>
<proteinExistence type="predicted"/>
<dbReference type="InterPro" id="IPR046525">
    <property type="entry name" value="DUF6702"/>
</dbReference>
<dbReference type="AlphaFoldDB" id="A0AA52EJW4"/>
<name>A0AA52EJW4_9PROT</name>
<dbReference type="RefSeq" id="WP_310799694.1">
    <property type="nucleotide sequence ID" value="NZ_CP123872.1"/>
</dbReference>
<reference evidence="1" key="1">
    <citation type="submission" date="2023-04" db="EMBL/GenBank/DDBJ databases">
        <title>Complete genome sequence of Temperatibacter marinus.</title>
        <authorList>
            <person name="Rong J.-C."/>
            <person name="Yi M.-L."/>
            <person name="Zhao Q."/>
        </authorList>
    </citation>
    <scope>NUCLEOTIDE SEQUENCE</scope>
    <source>
        <strain evidence="1">NBRC 110045</strain>
    </source>
</reference>
<sequence length="167" mass="18809">MKSALLKLGIILVMGGLLWFPVTAHQQKEGLTVIKYNERSQAYEIMHRFYVHDAEHAAGRIEGPRADLIASKKTQQIFADYVRANFQIKINGKALPIKSVGYEIDGAYFWVYEEFSSPPLTQTASITNKILMNIWADQQNLVNVESNNAVSSLIFKSNMTVQSINLS</sequence>
<dbReference type="Proteomes" id="UP001268683">
    <property type="component" value="Chromosome"/>
</dbReference>
<protein>
    <recommendedName>
        <fullName evidence="3">Orphan protein</fullName>
    </recommendedName>
</protein>
<gene>
    <name evidence="1" type="ORF">QGN29_05505</name>
</gene>
<accession>A0AA52EJW4</accession>
<keyword evidence="2" id="KW-1185">Reference proteome</keyword>
<organism evidence="1 2">
    <name type="scientific">Temperatibacter marinus</name>
    <dbReference type="NCBI Taxonomy" id="1456591"/>
    <lineage>
        <taxon>Bacteria</taxon>
        <taxon>Pseudomonadati</taxon>
        <taxon>Pseudomonadota</taxon>
        <taxon>Alphaproteobacteria</taxon>
        <taxon>Kordiimonadales</taxon>
        <taxon>Temperatibacteraceae</taxon>
        <taxon>Temperatibacter</taxon>
    </lineage>
</organism>
<evidence type="ECO:0008006" key="3">
    <source>
        <dbReference type="Google" id="ProtNLM"/>
    </source>
</evidence>
<dbReference type="Pfam" id="PF20420">
    <property type="entry name" value="DUF6702"/>
    <property type="match status" value="1"/>
</dbReference>
<evidence type="ECO:0000313" key="2">
    <source>
        <dbReference type="Proteomes" id="UP001268683"/>
    </source>
</evidence>